<keyword evidence="3" id="KW-1185">Reference proteome</keyword>
<keyword evidence="1" id="KW-0472">Membrane</keyword>
<protein>
    <submittedName>
        <fullName evidence="2">Uncharacterized protein</fullName>
    </submittedName>
</protein>
<evidence type="ECO:0000313" key="3">
    <source>
        <dbReference type="Proteomes" id="UP000094626"/>
    </source>
</evidence>
<keyword evidence="1" id="KW-0812">Transmembrane</keyword>
<dbReference type="OrthoDB" id="7506829at2"/>
<dbReference type="EMBL" id="CP017075">
    <property type="protein sequence ID" value="AOR77236.1"/>
    <property type="molecule type" value="Genomic_DNA"/>
</dbReference>
<name>A0A1D8A567_9SPHN</name>
<evidence type="ECO:0000313" key="2">
    <source>
        <dbReference type="EMBL" id="AOR77236.1"/>
    </source>
</evidence>
<organism evidence="2 3">
    <name type="scientific">Novosphingobium resinovorum</name>
    <dbReference type="NCBI Taxonomy" id="158500"/>
    <lineage>
        <taxon>Bacteria</taxon>
        <taxon>Pseudomonadati</taxon>
        <taxon>Pseudomonadota</taxon>
        <taxon>Alphaproteobacteria</taxon>
        <taxon>Sphingomonadales</taxon>
        <taxon>Sphingomonadaceae</taxon>
        <taxon>Novosphingobium</taxon>
    </lineage>
</organism>
<keyword evidence="1" id="KW-1133">Transmembrane helix</keyword>
<proteinExistence type="predicted"/>
<sequence length="126" mass="14291">MSVLFAKFRSEIFGMIGVLAVCGVGALIVAWLHIQRQDDQISTQATQITALADANKGWVIYMKRRDQLRDAEQRNTLLLQDKLTLIEGQNAANAAQLQKLRDENAEVREYLSRPIPADLRRLLDKK</sequence>
<dbReference type="RefSeq" id="WP_069708304.1">
    <property type="nucleotide sequence ID" value="NZ_CP017075.1"/>
</dbReference>
<dbReference type="Proteomes" id="UP000094626">
    <property type="component" value="Chromosome"/>
</dbReference>
<feature type="transmembrane region" description="Helical" evidence="1">
    <location>
        <begin position="12"/>
        <end position="34"/>
    </location>
</feature>
<accession>A0A1D8A567</accession>
<gene>
    <name evidence="2" type="ORF">BES08_11090</name>
</gene>
<reference evidence="3" key="1">
    <citation type="journal article" date="2017" name="J. Biotechnol.">
        <title>Complete genome sequence of Novosphingobium resinovorum SA1, a versatile xenobiotic-degrading bacterium capable of utilizing sulfanilic acid.</title>
        <authorList>
            <person name="Hegedus B."/>
            <person name="Kos P.B."/>
            <person name="Balint B."/>
            <person name="Maroti G."/>
            <person name="Gan H.M."/>
            <person name="Perei K."/>
            <person name="Rakhely G."/>
        </authorList>
    </citation>
    <scope>NUCLEOTIDE SEQUENCE [LARGE SCALE GENOMIC DNA]</scope>
    <source>
        <strain evidence="3">SA1</strain>
    </source>
</reference>
<evidence type="ECO:0000256" key="1">
    <source>
        <dbReference type="SAM" id="Phobius"/>
    </source>
</evidence>
<dbReference type="AlphaFoldDB" id="A0A1D8A567"/>
<dbReference type="KEGG" id="nre:BES08_11090"/>